<keyword evidence="4" id="KW-0012">Acyltransferase</keyword>
<dbReference type="OrthoDB" id="9796461at2"/>
<dbReference type="Pfam" id="PF01757">
    <property type="entry name" value="Acyl_transf_3"/>
    <property type="match status" value="1"/>
</dbReference>
<sequence length="671" mass="70989">MTARSAGMSYRPEIDGLRAVAVLAVVLYHACGLLPGGFAGVDVFFVISGYVITRALAADLANGRFSLAEFYVRRVRRIAPALFVTIAATAAASALILLPSDLGRMGESAIGAALAFSNVVFANRSGYFDVAAQAKPLLHTWSLGVEEQFYLIYPLLLAIVWKKARGATVGLIASLAVASLIASLWMLPKDHASAFFLTPFRFWELALGGLVALRPVPRLQNQAAAWLGLALIAAAFLVLEAGPKFPGMGALLPTLGAALVINGAGGQSAAARLLSARPAVFVGKISYSLYLAHWPLIVLTEYRQGSSLSWVQAALIIAISILIAWISWCTIEQPFRRASWERRRHVLFGAAAAGAVACCAVGAAFVGTNGLPQRLPARVKEVYAAIDDQDKGRADCLIQRGATEDLRVEQVRSGQVCKVGAEAGPPRFIVWGDSHAEAMAPAFDVAGRRAGLAGLSVTGASCAPLLGYDTPSAGDITRALCREVAKATIELIGSKRIELAFLVGRWPRCALGTQFGDEGMFFDPARIAPPIPGEDAKCAAALDATLAELKRLGVKPVIVLGVPEPGYYVPYAAAKALLAGRPLDLSTPRALVDSRHARAKEIVLAAAAKYGAAVIDPKPYFCDADRCRTQDGDRPLFRDEDHITATVARALSPLFEPTLRALGASGTAAAR</sequence>
<evidence type="ECO:0000313" key="4">
    <source>
        <dbReference type="EMBL" id="TBN52541.1"/>
    </source>
</evidence>
<proteinExistence type="predicted"/>
<dbReference type="InterPro" id="IPR002656">
    <property type="entry name" value="Acyl_transf_3_dom"/>
</dbReference>
<dbReference type="InterPro" id="IPR050879">
    <property type="entry name" value="Acyltransferase_3"/>
</dbReference>
<feature type="transmembrane region" description="Helical" evidence="1">
    <location>
        <begin position="245"/>
        <end position="264"/>
    </location>
</feature>
<feature type="domain" description="Acyltransferase 3" evidence="2">
    <location>
        <begin position="12"/>
        <end position="328"/>
    </location>
</feature>
<dbReference type="GO" id="GO:0016020">
    <property type="term" value="C:membrane"/>
    <property type="evidence" value="ECO:0007669"/>
    <property type="project" value="TreeGrafter"/>
</dbReference>
<keyword evidence="5" id="KW-1185">Reference proteome</keyword>
<dbReference type="AlphaFoldDB" id="A0A4Q9GGQ8"/>
<organism evidence="4 5">
    <name type="scientific">Hansschlegelia quercus</name>
    <dbReference type="NCBI Taxonomy" id="2528245"/>
    <lineage>
        <taxon>Bacteria</taxon>
        <taxon>Pseudomonadati</taxon>
        <taxon>Pseudomonadota</taxon>
        <taxon>Alphaproteobacteria</taxon>
        <taxon>Hyphomicrobiales</taxon>
        <taxon>Methylopilaceae</taxon>
        <taxon>Hansschlegelia</taxon>
    </lineage>
</organism>
<evidence type="ECO:0000259" key="2">
    <source>
        <dbReference type="Pfam" id="PF01757"/>
    </source>
</evidence>
<feature type="transmembrane region" description="Helical" evidence="1">
    <location>
        <begin position="168"/>
        <end position="187"/>
    </location>
</feature>
<dbReference type="GO" id="GO:0009103">
    <property type="term" value="P:lipopolysaccharide biosynthetic process"/>
    <property type="evidence" value="ECO:0007669"/>
    <property type="project" value="TreeGrafter"/>
</dbReference>
<dbReference type="PANTHER" id="PTHR23028">
    <property type="entry name" value="ACETYLTRANSFERASE"/>
    <property type="match status" value="1"/>
</dbReference>
<reference evidence="4 5" key="1">
    <citation type="submission" date="2019-02" db="EMBL/GenBank/DDBJ databases">
        <title>Hansschlegelia quercus sp. nov., a novel methylotrophic bacterium from buds of oak (Quercus robur L.).</title>
        <authorList>
            <person name="Agafonova N.V."/>
            <person name="Kaparullina E.N."/>
            <person name="Grouzdev D.S."/>
            <person name="Doronina N.V."/>
        </authorList>
    </citation>
    <scope>NUCLEOTIDE SEQUENCE [LARGE SCALE GENOMIC DNA]</scope>
    <source>
        <strain evidence="4 5">Dub</strain>
    </source>
</reference>
<feature type="transmembrane region" description="Helical" evidence="1">
    <location>
        <begin position="141"/>
        <end position="161"/>
    </location>
</feature>
<evidence type="ECO:0000259" key="3">
    <source>
        <dbReference type="Pfam" id="PF19040"/>
    </source>
</evidence>
<keyword evidence="1" id="KW-1133">Transmembrane helix</keyword>
<dbReference type="EMBL" id="SIUB01000005">
    <property type="protein sequence ID" value="TBN52541.1"/>
    <property type="molecule type" value="Genomic_DNA"/>
</dbReference>
<feature type="transmembrane region" description="Helical" evidence="1">
    <location>
        <begin position="223"/>
        <end position="239"/>
    </location>
</feature>
<feature type="transmembrane region" description="Helical" evidence="1">
    <location>
        <begin position="36"/>
        <end position="57"/>
    </location>
</feature>
<feature type="transmembrane region" description="Helical" evidence="1">
    <location>
        <begin position="308"/>
        <end position="326"/>
    </location>
</feature>
<evidence type="ECO:0000313" key="5">
    <source>
        <dbReference type="Proteomes" id="UP000291613"/>
    </source>
</evidence>
<gene>
    <name evidence="4" type="ORF">EYR15_11970</name>
</gene>
<dbReference type="Proteomes" id="UP000291613">
    <property type="component" value="Unassembled WGS sequence"/>
</dbReference>
<comment type="caution">
    <text evidence="4">The sequence shown here is derived from an EMBL/GenBank/DDBJ whole genome shotgun (WGS) entry which is preliminary data.</text>
</comment>
<protein>
    <submittedName>
        <fullName evidence="4">Acyltransferase</fullName>
    </submittedName>
</protein>
<keyword evidence="4" id="KW-0808">Transferase</keyword>
<dbReference type="InterPro" id="IPR043968">
    <property type="entry name" value="SGNH"/>
</dbReference>
<dbReference type="PANTHER" id="PTHR23028:SF53">
    <property type="entry name" value="ACYL_TRANSF_3 DOMAIN-CONTAINING PROTEIN"/>
    <property type="match status" value="1"/>
</dbReference>
<feature type="domain" description="SGNH" evidence="3">
    <location>
        <begin position="413"/>
        <end position="657"/>
    </location>
</feature>
<feature type="transmembrane region" description="Helical" evidence="1">
    <location>
        <begin position="346"/>
        <end position="366"/>
    </location>
</feature>
<keyword evidence="1" id="KW-0812">Transmembrane</keyword>
<accession>A0A4Q9GGQ8</accession>
<dbReference type="RefSeq" id="WP_131003773.1">
    <property type="nucleotide sequence ID" value="NZ_JBHSZR010000013.1"/>
</dbReference>
<feature type="transmembrane region" description="Helical" evidence="1">
    <location>
        <begin position="276"/>
        <end position="296"/>
    </location>
</feature>
<evidence type="ECO:0000256" key="1">
    <source>
        <dbReference type="SAM" id="Phobius"/>
    </source>
</evidence>
<feature type="transmembrane region" description="Helical" evidence="1">
    <location>
        <begin position="78"/>
        <end position="98"/>
    </location>
</feature>
<keyword evidence="1" id="KW-0472">Membrane</keyword>
<name>A0A4Q9GGQ8_9HYPH</name>
<dbReference type="Pfam" id="PF19040">
    <property type="entry name" value="SGNH"/>
    <property type="match status" value="1"/>
</dbReference>
<dbReference type="GO" id="GO:0016747">
    <property type="term" value="F:acyltransferase activity, transferring groups other than amino-acyl groups"/>
    <property type="evidence" value="ECO:0007669"/>
    <property type="project" value="InterPro"/>
</dbReference>
<feature type="transmembrane region" description="Helical" evidence="1">
    <location>
        <begin position="193"/>
        <end position="211"/>
    </location>
</feature>